<dbReference type="GO" id="GO:0008139">
    <property type="term" value="F:nuclear localization sequence binding"/>
    <property type="evidence" value="ECO:0007669"/>
    <property type="project" value="InterPro"/>
</dbReference>
<feature type="region of interest" description="Disordered" evidence="8">
    <location>
        <begin position="52"/>
        <end position="82"/>
    </location>
</feature>
<protein>
    <recommendedName>
        <fullName evidence="11">Nucleoporin p58/p45</fullName>
    </recommendedName>
</protein>
<dbReference type="PANTHER" id="PTHR13437:SF2">
    <property type="entry name" value="NUCLEOPORIN P58_P45"/>
    <property type="match status" value="1"/>
</dbReference>
<dbReference type="InterPro" id="IPR024882">
    <property type="entry name" value="NUP58/p45/49"/>
</dbReference>
<evidence type="ECO:0000256" key="2">
    <source>
        <dbReference type="ARBA" id="ARBA00022448"/>
    </source>
</evidence>
<dbReference type="InterPro" id="IPR025574">
    <property type="entry name" value="Nucleoporin_FG_rpt"/>
</dbReference>
<evidence type="ECO:0000256" key="3">
    <source>
        <dbReference type="ARBA" id="ARBA00022816"/>
    </source>
</evidence>
<proteinExistence type="predicted"/>
<organism evidence="9 10">
    <name type="scientific">Clydaea vesicula</name>
    <dbReference type="NCBI Taxonomy" id="447962"/>
    <lineage>
        <taxon>Eukaryota</taxon>
        <taxon>Fungi</taxon>
        <taxon>Fungi incertae sedis</taxon>
        <taxon>Chytridiomycota</taxon>
        <taxon>Chytridiomycota incertae sedis</taxon>
        <taxon>Chytridiomycetes</taxon>
        <taxon>Lobulomycetales</taxon>
        <taxon>Lobulomycetaceae</taxon>
        <taxon>Clydaea</taxon>
    </lineage>
</organism>
<evidence type="ECO:0000313" key="9">
    <source>
        <dbReference type="EMBL" id="KAJ3221521.1"/>
    </source>
</evidence>
<accession>A0AAD5U3J7</accession>
<dbReference type="EMBL" id="JADGJW010000225">
    <property type="protein sequence ID" value="KAJ3221521.1"/>
    <property type="molecule type" value="Genomic_DNA"/>
</dbReference>
<dbReference type="GO" id="GO:0015031">
    <property type="term" value="P:protein transport"/>
    <property type="evidence" value="ECO:0007669"/>
    <property type="project" value="UniProtKB-KW"/>
</dbReference>
<keyword evidence="6" id="KW-0906">Nuclear pore complex</keyword>
<dbReference type="AlphaFoldDB" id="A0AAD5U3J7"/>
<keyword evidence="2" id="KW-0813">Transport</keyword>
<sequence>MFGSSATQPLQNPSLFGQTTQPQASSLFSQTTQPQTTSLFGQTAQPQANSLFGQTTQPQSTSLFSTTTQQPPTSSLLGQSHSNTLSTNVTVDSKIKSFSDIQFTTKYCELPVEVSKLIDEFESQMTADIQIKQQLAGDFDEFNNIRKESKILSKKLSNLKSILGKNLVLVNNLKKTVSKEMKTVDQATRFLDKYSNVSVNKQPISSQQFQYNNMYQDDCLSYFFDLTYNLEHRCLEHANFIEELERALNDLINQSYKKISPGVIKEVLTSQNEIFLSLATKIAALHDLVNKQREVYAQFRSRFFNEDKVKFIAREKNLMPGKMDEDKAIPLSVIASQAISESQNVAQQQHQKSGSLFGANVAAPTAGSLFGNSNQTTGLFGNTVSAQQPTSTFGSNLPSNTAALASTSLFGNSLTTNPPFGTFGNSFTSSSTANNFGSNKRPATSKPKPLALSIPGK</sequence>
<dbReference type="Proteomes" id="UP001211065">
    <property type="component" value="Unassembled WGS sequence"/>
</dbReference>
<keyword evidence="3" id="KW-0509">mRNA transport</keyword>
<feature type="region of interest" description="Disordered" evidence="8">
    <location>
        <begin position="432"/>
        <end position="457"/>
    </location>
</feature>
<feature type="region of interest" description="Disordered" evidence="8">
    <location>
        <begin position="1"/>
        <end position="40"/>
    </location>
</feature>
<dbReference type="Gene3D" id="6.10.140.1350">
    <property type="match status" value="1"/>
</dbReference>
<dbReference type="Pfam" id="PF13634">
    <property type="entry name" value="Nucleoporin_FG"/>
    <property type="match status" value="2"/>
</dbReference>
<dbReference type="GO" id="GO:0051028">
    <property type="term" value="P:mRNA transport"/>
    <property type="evidence" value="ECO:0007669"/>
    <property type="project" value="UniProtKB-KW"/>
</dbReference>
<evidence type="ECO:0000313" key="10">
    <source>
        <dbReference type="Proteomes" id="UP001211065"/>
    </source>
</evidence>
<keyword evidence="5" id="KW-0811">Translocation</keyword>
<dbReference type="PANTHER" id="PTHR13437">
    <property type="entry name" value="NUCLEOPORIN P58/P45 NUCLEOPORIN-LIKE PROTEIN 1"/>
    <property type="match status" value="1"/>
</dbReference>
<dbReference type="GO" id="GO:0017056">
    <property type="term" value="F:structural constituent of nuclear pore"/>
    <property type="evidence" value="ECO:0007669"/>
    <property type="project" value="InterPro"/>
</dbReference>
<comment type="subcellular location">
    <subcellularLocation>
        <location evidence="1">Nucleus</location>
        <location evidence="1">Nuclear pore complex</location>
    </subcellularLocation>
</comment>
<evidence type="ECO:0000256" key="6">
    <source>
        <dbReference type="ARBA" id="ARBA00023132"/>
    </source>
</evidence>
<evidence type="ECO:0000256" key="8">
    <source>
        <dbReference type="SAM" id="MobiDB-lite"/>
    </source>
</evidence>
<evidence type="ECO:0008006" key="11">
    <source>
        <dbReference type="Google" id="ProtNLM"/>
    </source>
</evidence>
<evidence type="ECO:0000256" key="1">
    <source>
        <dbReference type="ARBA" id="ARBA00004567"/>
    </source>
</evidence>
<name>A0AAD5U3J7_9FUNG</name>
<feature type="compositionally biased region" description="Low complexity" evidence="8">
    <location>
        <begin position="54"/>
        <end position="77"/>
    </location>
</feature>
<evidence type="ECO:0000256" key="5">
    <source>
        <dbReference type="ARBA" id="ARBA00023010"/>
    </source>
</evidence>
<comment type="caution">
    <text evidence="9">The sequence shown here is derived from an EMBL/GenBank/DDBJ whole genome shotgun (WGS) entry which is preliminary data.</text>
</comment>
<keyword evidence="7" id="KW-0539">Nucleus</keyword>
<reference evidence="9" key="1">
    <citation type="submission" date="2020-05" db="EMBL/GenBank/DDBJ databases">
        <title>Phylogenomic resolution of chytrid fungi.</title>
        <authorList>
            <person name="Stajich J.E."/>
            <person name="Amses K."/>
            <person name="Simmons R."/>
            <person name="Seto K."/>
            <person name="Myers J."/>
            <person name="Bonds A."/>
            <person name="Quandt C.A."/>
            <person name="Barry K."/>
            <person name="Liu P."/>
            <person name="Grigoriev I."/>
            <person name="Longcore J.E."/>
            <person name="James T.Y."/>
        </authorList>
    </citation>
    <scope>NUCLEOTIDE SEQUENCE</scope>
    <source>
        <strain evidence="9">JEL0476</strain>
    </source>
</reference>
<gene>
    <name evidence="9" type="ORF">HK099_003433</name>
</gene>
<evidence type="ECO:0000256" key="4">
    <source>
        <dbReference type="ARBA" id="ARBA00022927"/>
    </source>
</evidence>
<evidence type="ECO:0000256" key="7">
    <source>
        <dbReference type="ARBA" id="ARBA00023242"/>
    </source>
</evidence>
<dbReference type="GO" id="GO:0005643">
    <property type="term" value="C:nuclear pore"/>
    <property type="evidence" value="ECO:0007669"/>
    <property type="project" value="UniProtKB-SubCell"/>
</dbReference>
<keyword evidence="10" id="KW-1185">Reference proteome</keyword>
<keyword evidence="4" id="KW-0653">Protein transport</keyword>